<evidence type="ECO:0000313" key="5">
    <source>
        <dbReference type="Proteomes" id="UP001596442"/>
    </source>
</evidence>
<dbReference type="InterPro" id="IPR002102">
    <property type="entry name" value="Cohesin_dom"/>
</dbReference>
<dbReference type="EMBL" id="JBHSWW010000075">
    <property type="protein sequence ID" value="MFC6753233.1"/>
    <property type="molecule type" value="Genomic_DNA"/>
</dbReference>
<sequence length="296" mass="30211">MTDDETTRFGIRDGRRGVRFVSAAVLLALVVALVGVALGAGGAVAGDNAAVLEFEPDELSVDPGDTVEMDVTLRSHGFAGQGVGSIELQIDYPSEHLTVTHVEPNNWFEDAPDGDQIGEGQSDTTVRERTVFADENGAALFEQSLVNPEFGVIGTATVATVTVEVSEDADAATARLTTDRTGVYPTRSQYSQPTPTMWADLHIAGGGDSVEPAFVEDPFADTDSTESDDDGSDGDDGSNADDEGDADNGGDDGDGGTDAGDGGDAGGEAGADPESSGDDADDDVPAPLGAVVLGVL</sequence>
<reference evidence="4 5" key="1">
    <citation type="journal article" date="2019" name="Int. J. Syst. Evol. Microbiol.">
        <title>The Global Catalogue of Microorganisms (GCM) 10K type strain sequencing project: providing services to taxonomists for standard genome sequencing and annotation.</title>
        <authorList>
            <consortium name="The Broad Institute Genomics Platform"/>
            <consortium name="The Broad Institute Genome Sequencing Center for Infectious Disease"/>
            <person name="Wu L."/>
            <person name="Ma J."/>
        </authorList>
    </citation>
    <scope>NUCLEOTIDE SEQUENCE [LARGE SCALE GENOMIC DNA]</scope>
    <source>
        <strain evidence="4 5">CGMCC 1.3239</strain>
    </source>
</reference>
<dbReference type="RefSeq" id="WP_379780674.1">
    <property type="nucleotide sequence ID" value="NZ_JBHSWW010000075.1"/>
</dbReference>
<feature type="domain" description="Cohesin" evidence="3">
    <location>
        <begin position="55"/>
        <end position="184"/>
    </location>
</feature>
<name>A0ABD5S9V7_9EURY</name>
<evidence type="ECO:0000256" key="2">
    <source>
        <dbReference type="SAM" id="Phobius"/>
    </source>
</evidence>
<dbReference type="SUPFAM" id="SSF49384">
    <property type="entry name" value="Carbohydrate-binding domain"/>
    <property type="match status" value="1"/>
</dbReference>
<keyword evidence="5" id="KW-1185">Reference proteome</keyword>
<dbReference type="AlphaFoldDB" id="A0ABD5S9V7"/>
<feature type="compositionally biased region" description="Acidic residues" evidence="1">
    <location>
        <begin position="218"/>
        <end position="255"/>
    </location>
</feature>
<feature type="compositionally biased region" description="Gly residues" evidence="1">
    <location>
        <begin position="256"/>
        <end position="269"/>
    </location>
</feature>
<proteinExistence type="predicted"/>
<dbReference type="Pfam" id="PF00963">
    <property type="entry name" value="Cohesin"/>
    <property type="match status" value="1"/>
</dbReference>
<keyword evidence="2" id="KW-0812">Transmembrane</keyword>
<feature type="compositionally biased region" description="Acidic residues" evidence="1">
    <location>
        <begin position="275"/>
        <end position="284"/>
    </location>
</feature>
<accession>A0ABD5S9V7</accession>
<comment type="caution">
    <text evidence="4">The sequence shown here is derived from an EMBL/GenBank/DDBJ whole genome shotgun (WGS) entry which is preliminary data.</text>
</comment>
<dbReference type="Gene3D" id="2.60.40.680">
    <property type="match status" value="1"/>
</dbReference>
<feature type="region of interest" description="Disordered" evidence="1">
    <location>
        <begin position="200"/>
        <end position="296"/>
    </location>
</feature>
<evidence type="ECO:0000259" key="3">
    <source>
        <dbReference type="Pfam" id="PF00963"/>
    </source>
</evidence>
<evidence type="ECO:0000313" key="4">
    <source>
        <dbReference type="EMBL" id="MFC6753233.1"/>
    </source>
</evidence>
<feature type="compositionally biased region" description="Low complexity" evidence="1">
    <location>
        <begin position="285"/>
        <end position="296"/>
    </location>
</feature>
<protein>
    <submittedName>
        <fullName evidence="4">Cohesin domain-containing protein</fullName>
    </submittedName>
</protein>
<evidence type="ECO:0000256" key="1">
    <source>
        <dbReference type="SAM" id="MobiDB-lite"/>
    </source>
</evidence>
<feature type="transmembrane region" description="Helical" evidence="2">
    <location>
        <begin position="20"/>
        <end position="45"/>
    </location>
</feature>
<keyword evidence="2" id="KW-0472">Membrane</keyword>
<dbReference type="InterPro" id="IPR008965">
    <property type="entry name" value="CBM2/CBM3_carb-bd_dom_sf"/>
</dbReference>
<gene>
    <name evidence="4" type="ORF">ACFQEU_07095</name>
</gene>
<keyword evidence="2" id="KW-1133">Transmembrane helix</keyword>
<organism evidence="4 5">
    <name type="scientific">Halorubrum tibetense</name>
    <dbReference type="NCBI Taxonomy" id="175631"/>
    <lineage>
        <taxon>Archaea</taxon>
        <taxon>Methanobacteriati</taxon>
        <taxon>Methanobacteriota</taxon>
        <taxon>Stenosarchaea group</taxon>
        <taxon>Halobacteria</taxon>
        <taxon>Halobacteriales</taxon>
        <taxon>Haloferacaceae</taxon>
        <taxon>Halorubrum</taxon>
    </lineage>
</organism>
<dbReference type="Proteomes" id="UP001596442">
    <property type="component" value="Unassembled WGS sequence"/>
</dbReference>
<feature type="non-terminal residue" evidence="4">
    <location>
        <position position="296"/>
    </location>
</feature>